<keyword evidence="5" id="KW-0539">Nucleus</keyword>
<dbReference type="CDD" id="cd10017">
    <property type="entry name" value="B3_DNA"/>
    <property type="match status" value="1"/>
</dbReference>
<proteinExistence type="predicted"/>
<dbReference type="Proteomes" id="UP000823388">
    <property type="component" value="Chromosome 7N"/>
</dbReference>
<keyword evidence="9" id="KW-1185">Reference proteome</keyword>
<dbReference type="Gene3D" id="2.40.330.10">
    <property type="entry name" value="DNA-binding pseudobarrel domain"/>
    <property type="match status" value="1"/>
</dbReference>
<dbReference type="OrthoDB" id="757982at2759"/>
<evidence type="ECO:0000313" key="8">
    <source>
        <dbReference type="EMBL" id="KAG2569761.1"/>
    </source>
</evidence>
<dbReference type="InterPro" id="IPR003340">
    <property type="entry name" value="B3_DNA-bd"/>
</dbReference>
<keyword evidence="4" id="KW-0804">Transcription</keyword>
<feature type="region of interest" description="Disordered" evidence="6">
    <location>
        <begin position="81"/>
        <end position="105"/>
    </location>
</feature>
<dbReference type="GO" id="GO:0003700">
    <property type="term" value="F:DNA-binding transcription factor activity"/>
    <property type="evidence" value="ECO:0007669"/>
    <property type="project" value="InterPro"/>
</dbReference>
<evidence type="ECO:0000256" key="5">
    <source>
        <dbReference type="ARBA" id="ARBA00023242"/>
    </source>
</evidence>
<organism evidence="8 9">
    <name type="scientific">Panicum virgatum</name>
    <name type="common">Blackwell switchgrass</name>
    <dbReference type="NCBI Taxonomy" id="38727"/>
    <lineage>
        <taxon>Eukaryota</taxon>
        <taxon>Viridiplantae</taxon>
        <taxon>Streptophyta</taxon>
        <taxon>Embryophyta</taxon>
        <taxon>Tracheophyta</taxon>
        <taxon>Spermatophyta</taxon>
        <taxon>Magnoliopsida</taxon>
        <taxon>Liliopsida</taxon>
        <taxon>Poales</taxon>
        <taxon>Poaceae</taxon>
        <taxon>PACMAD clade</taxon>
        <taxon>Panicoideae</taxon>
        <taxon>Panicodae</taxon>
        <taxon>Paniceae</taxon>
        <taxon>Panicinae</taxon>
        <taxon>Panicum</taxon>
        <taxon>Panicum sect. Hiantes</taxon>
    </lineage>
</organism>
<dbReference type="PANTHER" id="PTHR31140:SF90">
    <property type="entry name" value="B3 DOMAIN-CONTAINING TRANSCRIPTION FACTOR LEC2"/>
    <property type="match status" value="1"/>
</dbReference>
<evidence type="ECO:0000256" key="3">
    <source>
        <dbReference type="ARBA" id="ARBA00023125"/>
    </source>
</evidence>
<dbReference type="InterPro" id="IPR044800">
    <property type="entry name" value="LEC2-like"/>
</dbReference>
<evidence type="ECO:0000256" key="4">
    <source>
        <dbReference type="ARBA" id="ARBA00023163"/>
    </source>
</evidence>
<dbReference type="AlphaFoldDB" id="A0A8T0Q4G1"/>
<comment type="subcellular location">
    <subcellularLocation>
        <location evidence="1">Nucleus</location>
    </subcellularLocation>
</comment>
<reference evidence="8" key="1">
    <citation type="submission" date="2020-05" db="EMBL/GenBank/DDBJ databases">
        <title>WGS assembly of Panicum virgatum.</title>
        <authorList>
            <person name="Lovell J.T."/>
            <person name="Jenkins J."/>
            <person name="Shu S."/>
            <person name="Juenger T.E."/>
            <person name="Schmutz J."/>
        </authorList>
    </citation>
    <scope>NUCLEOTIDE SEQUENCE</scope>
    <source>
        <strain evidence="8">AP13</strain>
    </source>
</reference>
<dbReference type="InterPro" id="IPR015300">
    <property type="entry name" value="DNA-bd_pseudobarrel_sf"/>
</dbReference>
<dbReference type="EMBL" id="CM029050">
    <property type="protein sequence ID" value="KAG2569761.1"/>
    <property type="molecule type" value="Genomic_DNA"/>
</dbReference>
<protein>
    <recommendedName>
        <fullName evidence="7">TF-B3 domain-containing protein</fullName>
    </recommendedName>
</protein>
<dbReference type="GO" id="GO:0003677">
    <property type="term" value="F:DNA binding"/>
    <property type="evidence" value="ECO:0007669"/>
    <property type="project" value="UniProtKB-KW"/>
</dbReference>
<feature type="domain" description="TF-B3" evidence="7">
    <location>
        <begin position="294"/>
        <end position="396"/>
    </location>
</feature>
<dbReference type="GO" id="GO:0005634">
    <property type="term" value="C:nucleus"/>
    <property type="evidence" value="ECO:0007669"/>
    <property type="project" value="UniProtKB-SubCell"/>
</dbReference>
<accession>A0A8T0Q4G1</accession>
<dbReference type="SUPFAM" id="SSF101936">
    <property type="entry name" value="DNA-binding pseudobarrel domain"/>
    <property type="match status" value="1"/>
</dbReference>
<dbReference type="SMART" id="SM01019">
    <property type="entry name" value="B3"/>
    <property type="match status" value="1"/>
</dbReference>
<comment type="caution">
    <text evidence="8">The sequence shown here is derived from an EMBL/GenBank/DDBJ whole genome shotgun (WGS) entry which is preliminary data.</text>
</comment>
<evidence type="ECO:0000256" key="6">
    <source>
        <dbReference type="SAM" id="MobiDB-lite"/>
    </source>
</evidence>
<evidence type="ECO:0000259" key="7">
    <source>
        <dbReference type="SMART" id="SM01019"/>
    </source>
</evidence>
<dbReference type="PANTHER" id="PTHR31140">
    <property type="entry name" value="B3 DOMAIN-CONTAINING TRANSCRIPTION FACTOR ABI3"/>
    <property type="match status" value="1"/>
</dbReference>
<evidence type="ECO:0000313" key="9">
    <source>
        <dbReference type="Proteomes" id="UP000823388"/>
    </source>
</evidence>
<evidence type="ECO:0000256" key="2">
    <source>
        <dbReference type="ARBA" id="ARBA00023015"/>
    </source>
</evidence>
<keyword evidence="2" id="KW-0805">Transcription regulation</keyword>
<keyword evidence="3" id="KW-0238">DNA-binding</keyword>
<evidence type="ECO:0000256" key="1">
    <source>
        <dbReference type="ARBA" id="ARBA00004123"/>
    </source>
</evidence>
<dbReference type="Pfam" id="PF02362">
    <property type="entry name" value="B3"/>
    <property type="match status" value="1"/>
</dbReference>
<sequence>MANAKGSSAAGAGAGHGDLGRGISHEQYQAFVASVHRTAPGAANVHHQYPAGLIQAPPMAMPVHAPVPRPSYSPQIAVPPPQPFARPQEPHRAQPTGRYQDYSPYGNTASSQYTRGFADWGTHNNALMSLAHATTFGSGSGSINSNGFHQNFCSYNTHTWTTTYMPRDPCNTAYGPATMNMMLQTPSFHNNYEKDSGAGFAASSFTMPATAVPTSPFQLMSPKSTNYTSTQVFEEPNNLEDTSTVFGSGDIESENSEEPDPTPVAEIEDLKQGKGHVINVMSTTINCQDYRIILRKDLTNSDVGNIGRIVLPKKDAEPNLPILEDKDGLILEMDDFELPTVWKFKYRYWPNNKSRMYILETTGEFVKRHGLQAKDILVIYKNKKSGRYVARAVKAGDIQVPQCECIKAGNLSEGCGFAVSPSAKKIII</sequence>
<name>A0A8T0Q4G1_PANVG</name>
<gene>
    <name evidence="8" type="ORF">PVAP13_7NG438900</name>
</gene>